<dbReference type="PANTHER" id="PTHR22550:SF5">
    <property type="entry name" value="LEUCINE ZIPPER PROTEIN 4"/>
    <property type="match status" value="1"/>
</dbReference>
<keyword evidence="3" id="KW-1133">Transmembrane helix</keyword>
<dbReference type="PANTHER" id="PTHR22550">
    <property type="entry name" value="SPORE GERMINATION PROTEIN"/>
    <property type="match status" value="1"/>
</dbReference>
<evidence type="ECO:0000256" key="1">
    <source>
        <dbReference type="ARBA" id="ARBA00005278"/>
    </source>
</evidence>
<dbReference type="EMBL" id="JBHSMH010000041">
    <property type="protein sequence ID" value="MFC5469610.1"/>
    <property type="molecule type" value="Genomic_DNA"/>
</dbReference>
<protein>
    <submittedName>
        <fullName evidence="4">Spore germination protein</fullName>
    </submittedName>
</protein>
<feature type="transmembrane region" description="Helical" evidence="3">
    <location>
        <begin position="415"/>
        <end position="440"/>
    </location>
</feature>
<dbReference type="Pfam" id="PF03323">
    <property type="entry name" value="GerA"/>
    <property type="match status" value="1"/>
</dbReference>
<accession>A0ABW0LUR4</accession>
<keyword evidence="5" id="KW-1185">Reference proteome</keyword>
<evidence type="ECO:0000256" key="3">
    <source>
        <dbReference type="SAM" id="Phobius"/>
    </source>
</evidence>
<dbReference type="PIRSF" id="PIRSF005690">
    <property type="entry name" value="GerBA"/>
    <property type="match status" value="1"/>
</dbReference>
<reference evidence="5" key="1">
    <citation type="journal article" date="2019" name="Int. J. Syst. Evol. Microbiol.">
        <title>The Global Catalogue of Microorganisms (GCM) 10K type strain sequencing project: providing services to taxonomists for standard genome sequencing and annotation.</title>
        <authorList>
            <consortium name="The Broad Institute Genomics Platform"/>
            <consortium name="The Broad Institute Genome Sequencing Center for Infectious Disease"/>
            <person name="Wu L."/>
            <person name="Ma J."/>
        </authorList>
    </citation>
    <scope>NUCLEOTIDE SEQUENCE [LARGE SCALE GENOMIC DNA]</scope>
    <source>
        <strain evidence="5">CCUG 57113</strain>
    </source>
</reference>
<dbReference type="Proteomes" id="UP001596105">
    <property type="component" value="Unassembled WGS sequence"/>
</dbReference>
<proteinExistence type="inferred from homology"/>
<keyword evidence="2 3" id="KW-0472">Membrane</keyword>
<evidence type="ECO:0000313" key="5">
    <source>
        <dbReference type="Proteomes" id="UP001596105"/>
    </source>
</evidence>
<evidence type="ECO:0000313" key="4">
    <source>
        <dbReference type="EMBL" id="MFC5469610.1"/>
    </source>
</evidence>
<dbReference type="InterPro" id="IPR004995">
    <property type="entry name" value="Spore_Ger"/>
</dbReference>
<organism evidence="4 5">
    <name type="scientific">Cohnella suwonensis</name>
    <dbReference type="NCBI Taxonomy" id="696072"/>
    <lineage>
        <taxon>Bacteria</taxon>
        <taxon>Bacillati</taxon>
        <taxon>Bacillota</taxon>
        <taxon>Bacilli</taxon>
        <taxon>Bacillales</taxon>
        <taxon>Paenibacillaceae</taxon>
        <taxon>Cohnella</taxon>
    </lineage>
</organism>
<comment type="similarity">
    <text evidence="1">Belongs to the GerABKA family.</text>
</comment>
<feature type="transmembrane region" description="Helical" evidence="3">
    <location>
        <begin position="251"/>
        <end position="272"/>
    </location>
</feature>
<comment type="caution">
    <text evidence="4">The sequence shown here is derived from an EMBL/GenBank/DDBJ whole genome shotgun (WGS) entry which is preliminary data.</text>
</comment>
<feature type="transmembrane region" description="Helical" evidence="3">
    <location>
        <begin position="384"/>
        <end position="408"/>
    </location>
</feature>
<feature type="transmembrane region" description="Helical" evidence="3">
    <location>
        <begin position="293"/>
        <end position="312"/>
    </location>
</feature>
<keyword evidence="3" id="KW-0812">Transmembrane</keyword>
<name>A0ABW0LUR4_9BACL</name>
<gene>
    <name evidence="4" type="ORF">ACFPPD_12825</name>
</gene>
<dbReference type="RefSeq" id="WP_209745087.1">
    <property type="nucleotide sequence ID" value="NZ_JBHSMH010000041.1"/>
</dbReference>
<sequence>MLSGRLEQNIRRIQEDMGNSGDLQIRTLSISWTRPSPTGVAIIYLDGMADVSAIQESVIPSLLDRIPHPTSANSPDLLEVMRSFVLDAGSVLRIPEWEVCLDAVIAGNALLLIDGEREALVLEMCGYEDRGIQETKTQIVVRGPRDAFTETLIKNVSLIRRRIKDPRMRVVMQSKGKVSNTNICVMYLEGIAERRIVDEVFAQLEKVDLRGLFDGQYLEEFFTADKWTLFPTVYNTDRPDSASAMLLEGRIVIMVDGSPFVLVVPAVLVDFIQSAEDYYQPVYFSNLIRTLRVLALVIALLAPSLYIAVTTFHPDLLPTQLLLSLSAQREGIPFPAFIEALMMEITFEILREAGIRMPVTAGQSVAIVGTIVVGQAAVEAGIVSAAMIIVVSITAIASFVIPSYALGLAIRVHRFFFMALAATMGIYGLTIGIIVSVLMLCRLDSFGVAYLSPFAPFVASKQKDAFLRFPFWMLSRSSSERRRRT</sequence>
<dbReference type="InterPro" id="IPR050768">
    <property type="entry name" value="UPF0353/GerABKA_families"/>
</dbReference>
<evidence type="ECO:0000256" key="2">
    <source>
        <dbReference type="ARBA" id="ARBA00023136"/>
    </source>
</evidence>